<dbReference type="Pfam" id="PF13727">
    <property type="entry name" value="CoA_binding_3"/>
    <property type="match status" value="1"/>
</dbReference>
<dbReference type="PANTHER" id="PTHR43318:SF1">
    <property type="entry name" value="POLYSACCHARIDE BIOSYNTHESIS PROTEIN EPSC-RELATED"/>
    <property type="match status" value="1"/>
</dbReference>
<reference evidence="4 5" key="1">
    <citation type="submission" date="2021-06" db="EMBL/GenBank/DDBJ databases">
        <title>Bacillus sp. RD4P76, an endophyte from a halophyte.</title>
        <authorList>
            <person name="Sun J.-Q."/>
        </authorList>
    </citation>
    <scope>NUCLEOTIDE SEQUENCE [LARGE SCALE GENOMIC DNA]</scope>
    <source>
        <strain evidence="4 5">JCM 17098</strain>
    </source>
</reference>
<dbReference type="EMBL" id="JAHQCR010000070">
    <property type="protein sequence ID" value="MBU9723070.1"/>
    <property type="molecule type" value="Genomic_DNA"/>
</dbReference>
<feature type="transmembrane region" description="Helical" evidence="2">
    <location>
        <begin position="128"/>
        <end position="145"/>
    </location>
</feature>
<evidence type="ECO:0000313" key="4">
    <source>
        <dbReference type="EMBL" id="MBU9723070.1"/>
    </source>
</evidence>
<feature type="transmembrane region" description="Helical" evidence="2">
    <location>
        <begin position="7"/>
        <end position="25"/>
    </location>
</feature>
<comment type="similarity">
    <text evidence="1">Belongs to the polysaccharide synthase family.</text>
</comment>
<dbReference type="Proteomes" id="UP000790580">
    <property type="component" value="Unassembled WGS sequence"/>
</dbReference>
<keyword evidence="2" id="KW-1133">Transmembrane helix</keyword>
<keyword evidence="5" id="KW-1185">Reference proteome</keyword>
<organism evidence="4 5">
    <name type="scientific">Evansella alkalicola</name>
    <dbReference type="NCBI Taxonomy" id="745819"/>
    <lineage>
        <taxon>Bacteria</taxon>
        <taxon>Bacillati</taxon>
        <taxon>Bacillota</taxon>
        <taxon>Bacilli</taxon>
        <taxon>Bacillales</taxon>
        <taxon>Bacillaceae</taxon>
        <taxon>Evansella</taxon>
    </lineage>
</organism>
<feature type="transmembrane region" description="Helical" evidence="2">
    <location>
        <begin position="88"/>
        <end position="107"/>
    </location>
</feature>
<feature type="transmembrane region" description="Helical" evidence="2">
    <location>
        <begin position="31"/>
        <end position="51"/>
    </location>
</feature>
<dbReference type="Gene3D" id="3.40.50.720">
    <property type="entry name" value="NAD(P)-binding Rossmann-like Domain"/>
    <property type="match status" value="2"/>
</dbReference>
<dbReference type="CDD" id="cd05237">
    <property type="entry name" value="UDP_invert_4-6DH_SDR_e"/>
    <property type="match status" value="1"/>
</dbReference>
<evidence type="ECO:0000313" key="5">
    <source>
        <dbReference type="Proteomes" id="UP000790580"/>
    </source>
</evidence>
<keyword evidence="2" id="KW-0812">Transmembrane</keyword>
<dbReference type="InterPro" id="IPR051203">
    <property type="entry name" value="Polysaccharide_Synthase-Rel"/>
</dbReference>
<dbReference type="InterPro" id="IPR003869">
    <property type="entry name" value="Polysac_CapD-like"/>
</dbReference>
<evidence type="ECO:0000256" key="2">
    <source>
        <dbReference type="SAM" id="Phobius"/>
    </source>
</evidence>
<dbReference type="SUPFAM" id="SSF51735">
    <property type="entry name" value="NAD(P)-binding Rossmann-fold domains"/>
    <property type="match status" value="2"/>
</dbReference>
<feature type="transmembrane region" description="Helical" evidence="2">
    <location>
        <begin position="63"/>
        <end position="82"/>
    </location>
</feature>
<sequence length="596" mass="66595">MLVDSIIVMFSIFIGYWLLVSNTSIFDTVIIISSITLLISHHIFAHLFRLYKRVWQYASIQELLGIFRAITFSILMLVPVQLLMFGTVYTRTLVITWMLHILLIGGARFSWRMYRDSIINNNHKKNRTLIVGAGAAGSMVARQLINSEMSELFPVAFVDDDLSKQHLEIMGCPVLGGTKDIQMIVEEKGIEHIIIAIPSLKKQQLNDIFKEAAKTKVKTQIMPSIEDIMSGKVSVSEMRDVQVEDLLGREPVELDIQAISRKLTGKTVLVTGAGGSIGSEVCRQVCGFDPETIILLGHGENSIYLIEYELRTSFPHIKVEPEIADVQDAERIKEVMEKYKPDVIYHAAAHKHVPLMERNPHEAVKNNVIGTKNVAEAADQFGVKTFVMVSTDKAVNPTSVMGATKRIAEMIVQHMDLISDTKFVAVRFGNVLGSRGSVIPLFKKQIAAGGPVTVTHPEMERYFMTIPEASRLVMQAGAIAKGGEVFVLDMGEPVKIVDLAKNLIRLSGFSEDEIEIKFSGMRPGEKLFEELLGADEVHDEQIYPMIYRGKTPPINVNVIFELINEFEKASVDSLRDEVLDIAHFRVESLMKLSAVK</sequence>
<protein>
    <submittedName>
        <fullName evidence="4">Polysaccharide biosynthesis protein</fullName>
    </submittedName>
</protein>
<dbReference type="Pfam" id="PF02719">
    <property type="entry name" value="Polysacc_synt_2"/>
    <property type="match status" value="1"/>
</dbReference>
<evidence type="ECO:0000256" key="1">
    <source>
        <dbReference type="ARBA" id="ARBA00007430"/>
    </source>
</evidence>
<name>A0ABS6JXE7_9BACI</name>
<dbReference type="InterPro" id="IPR036291">
    <property type="entry name" value="NAD(P)-bd_dom_sf"/>
</dbReference>
<gene>
    <name evidence="4" type="ORF">KS407_16745</name>
</gene>
<dbReference type="PANTHER" id="PTHR43318">
    <property type="entry name" value="UDP-N-ACETYLGLUCOSAMINE 4,6-DEHYDRATASE"/>
    <property type="match status" value="1"/>
</dbReference>
<keyword evidence="2" id="KW-0472">Membrane</keyword>
<feature type="domain" description="Polysaccharide biosynthesis protein CapD-like" evidence="3">
    <location>
        <begin position="268"/>
        <end position="549"/>
    </location>
</feature>
<evidence type="ECO:0000259" key="3">
    <source>
        <dbReference type="Pfam" id="PF02719"/>
    </source>
</evidence>
<accession>A0ABS6JXE7</accession>
<comment type="caution">
    <text evidence="4">The sequence shown here is derived from an EMBL/GenBank/DDBJ whole genome shotgun (WGS) entry which is preliminary data.</text>
</comment>
<proteinExistence type="inferred from homology"/>